<sequence length="752" mass="84764">GAKGDDNSLHSPLDAMESHLSTRYRVADLLADDVAASNLEASQSRQRRRQPGQVFDIGNVPAWLGWLFIYTFVLFYFSASRFVTLKSLVIKYSSVAEYSTRVKAAVMGLGFLENFVCTTYFATLLRVAVFFVSWTLFLPMMAPFIADLLLVVHRDMRFSSGLVATIIREREHLKDAPITEEEINTSYVNAVGLMMVATFFGLVRVYADWTDLSRWNPTHMVLSLLVPKLVHLETRSNKCIYKNAVQHVEPNLEEGNGNTSNAEDTHSLLSSVKTTVVSISCASSPVVAYSALNATLNELFANALLPAPPQLTRSNELSDQPWVEMFIHHTKKHELFRNHSLYRRTTGFRGELAFDVDVKSDNPPNVLVIGVESFASKTRATSWEKKTSRTGITGGAKNTNLTGMPQIFTQKGYETWFTTGSSIDLDGWDIFLPSHGFDTVWDNKKMMELAEGYLGITHDDWLGEAHRGLNWGVHDDLSFQILGDLLMNKTKEQNQRVSKGEAKVPFFVTHYTISSHAPFDSWPKWYSESEKPDFSVFYEGQPHADMIRRYLEVRYFSDMELGKFMDRMANEGILNDTIVIITGDHGQAPEADVTNTHEESMTRVAAAIIAEGRLGDAVGLMIEDTVEHYDFLNTLADITGVPEGGFLQNGVGRSLKRKVPFGERVVFSNEPNRKMAIVRGHQRLRYDQASDSMMLHDTESDHAMNIDLFPNLTAEAQAEWRTWRDNGRRLAAYYTKGRDENCLLAVNCTTEQ</sequence>
<dbReference type="InterPro" id="IPR052701">
    <property type="entry name" value="GAG_Ulvan_Degrading_Sulfatases"/>
</dbReference>
<organism evidence="3 4">
    <name type="scientific">Phytophthora cactorum</name>
    <dbReference type="NCBI Taxonomy" id="29920"/>
    <lineage>
        <taxon>Eukaryota</taxon>
        <taxon>Sar</taxon>
        <taxon>Stramenopiles</taxon>
        <taxon>Oomycota</taxon>
        <taxon>Peronosporomycetes</taxon>
        <taxon>Peronosporales</taxon>
        <taxon>Peronosporaceae</taxon>
        <taxon>Phytophthora</taxon>
    </lineage>
</organism>
<feature type="transmembrane region" description="Helical" evidence="1">
    <location>
        <begin position="187"/>
        <end position="207"/>
    </location>
</feature>
<dbReference type="AlphaFoldDB" id="A0A8T1TW54"/>
<dbReference type="InterPro" id="IPR000917">
    <property type="entry name" value="Sulfatase_N"/>
</dbReference>
<feature type="domain" description="Sulfatase N-terminal" evidence="2">
    <location>
        <begin position="395"/>
        <end position="641"/>
    </location>
</feature>
<name>A0A8T1TW54_9STRA</name>
<dbReference type="VEuPathDB" id="FungiDB:PC110_g14488"/>
<dbReference type="PANTHER" id="PTHR43751:SF3">
    <property type="entry name" value="SULFATASE N-TERMINAL DOMAIN-CONTAINING PROTEIN"/>
    <property type="match status" value="1"/>
</dbReference>
<accession>A0A8T1TW54</accession>
<gene>
    <name evidence="3" type="ORF">JG687_00015360</name>
</gene>
<evidence type="ECO:0000313" key="4">
    <source>
        <dbReference type="Proteomes" id="UP000688947"/>
    </source>
</evidence>
<dbReference type="EMBL" id="JAENGZ010001357">
    <property type="protein sequence ID" value="KAG6948627.1"/>
    <property type="molecule type" value="Genomic_DNA"/>
</dbReference>
<reference evidence="3" key="1">
    <citation type="submission" date="2021-01" db="EMBL/GenBank/DDBJ databases">
        <title>Phytophthora aleatoria, a newly-described species from Pinus radiata is distinct from Phytophthora cactorum isolates based on comparative genomics.</title>
        <authorList>
            <person name="Mcdougal R."/>
            <person name="Panda P."/>
            <person name="Williams N."/>
            <person name="Studholme D.J."/>
        </authorList>
    </citation>
    <scope>NUCLEOTIDE SEQUENCE</scope>
    <source>
        <strain evidence="3">NZFS 3830</strain>
    </source>
</reference>
<feature type="non-terminal residue" evidence="3">
    <location>
        <position position="1"/>
    </location>
</feature>
<feature type="transmembrane region" description="Helical" evidence="1">
    <location>
        <begin position="128"/>
        <end position="152"/>
    </location>
</feature>
<evidence type="ECO:0000256" key="1">
    <source>
        <dbReference type="SAM" id="Phobius"/>
    </source>
</evidence>
<dbReference type="PANTHER" id="PTHR43751">
    <property type="entry name" value="SULFATASE"/>
    <property type="match status" value="1"/>
</dbReference>
<feature type="transmembrane region" description="Helical" evidence="1">
    <location>
        <begin position="63"/>
        <end position="83"/>
    </location>
</feature>
<dbReference type="OrthoDB" id="103349at2759"/>
<evidence type="ECO:0000313" key="3">
    <source>
        <dbReference type="EMBL" id="KAG6948627.1"/>
    </source>
</evidence>
<protein>
    <recommendedName>
        <fullName evidence="2">Sulfatase N-terminal domain-containing protein</fullName>
    </recommendedName>
</protein>
<dbReference type="Proteomes" id="UP000688947">
    <property type="component" value="Unassembled WGS sequence"/>
</dbReference>
<keyword evidence="1" id="KW-0812">Transmembrane</keyword>
<keyword evidence="1" id="KW-1133">Transmembrane helix</keyword>
<feature type="transmembrane region" description="Helical" evidence="1">
    <location>
        <begin position="104"/>
        <end position="122"/>
    </location>
</feature>
<evidence type="ECO:0000259" key="2">
    <source>
        <dbReference type="Pfam" id="PF00884"/>
    </source>
</evidence>
<comment type="caution">
    <text evidence="3">The sequence shown here is derived from an EMBL/GenBank/DDBJ whole genome shotgun (WGS) entry which is preliminary data.</text>
</comment>
<dbReference type="Pfam" id="PF00884">
    <property type="entry name" value="Sulfatase"/>
    <property type="match status" value="1"/>
</dbReference>
<proteinExistence type="predicted"/>
<keyword evidence="1" id="KW-0472">Membrane</keyword>